<reference evidence="1" key="1">
    <citation type="submission" date="2011-05" db="EMBL/GenBank/DDBJ databases">
        <authorList>
            <person name="Kuske C.R."/>
            <person name="Challacombe J.F."/>
            <person name="Siddaramappa S."/>
            <person name="Petersen J.M."/>
            <person name="Bruce D.C."/>
        </authorList>
    </citation>
    <scope>NUCLEOTIDE SEQUENCE</scope>
    <source>
        <strain evidence="1">TX077308</strain>
    </source>
</reference>
<dbReference type="EMBL" id="CP002872">
    <property type="protein sequence ID" value="AEI35674.1"/>
    <property type="molecule type" value="Genomic_DNA"/>
</dbReference>
<name>A0ABM5M8Y1_FRAST</name>
<keyword evidence="2" id="KW-1185">Reference proteome</keyword>
<evidence type="ECO:0000313" key="2">
    <source>
        <dbReference type="Proteomes" id="UP000000490"/>
    </source>
</evidence>
<proteinExistence type="predicted"/>
<gene>
    <name evidence="1" type="ordered locus">F7308_0747</name>
</gene>
<evidence type="ECO:0000313" key="1">
    <source>
        <dbReference type="EMBL" id="AEI35674.1"/>
    </source>
</evidence>
<organism evidence="1 2">
    <name type="scientific">Francisella salina</name>
    <dbReference type="NCBI Taxonomy" id="573569"/>
    <lineage>
        <taxon>Bacteria</taxon>
        <taxon>Pseudomonadati</taxon>
        <taxon>Pseudomonadota</taxon>
        <taxon>Gammaproteobacteria</taxon>
        <taxon>Thiotrichales</taxon>
        <taxon>Francisellaceae</taxon>
        <taxon>Francisella</taxon>
    </lineage>
</organism>
<dbReference type="Pfam" id="PF05159">
    <property type="entry name" value="Capsule_synth"/>
    <property type="match status" value="1"/>
</dbReference>
<dbReference type="InterPro" id="IPR007833">
    <property type="entry name" value="Capsule_polysaccharide_synth"/>
</dbReference>
<accession>A0ABM5M8Y1</accession>
<dbReference type="CDD" id="cd16441">
    <property type="entry name" value="beta_Kdo_transferase_KpsS"/>
    <property type="match status" value="1"/>
</dbReference>
<sequence>MSLFLFMKRSVCFLQGPPSSFFKILARKLHDKGHNIYKINLCLGDRLVWGLGKAYAYRGSFNNWENYVKKFFIKKSITDIVLIGENRPYHKVAIKVAKELNIKVITTDFGYLRPHWITFELNGMSSQSLFPRDPDEIIKLAKEVTPHPPSQKSYKPSFLEESIWEILFSFGSILPFNIFYPRYKRYVRYHPFIMFPCIGLRLFKLKFKKNAMLTKQLELIETDNINYYLFPLQMRLDYQILAYSKYDDMSDAIEEVIKSFAISAPENTKLAIKVHPLDEGVINWKKRISKLEKKYNIEGRVIYFDGGNLMVLIAHSLGVITINSTVGLQSIIRDIPTHTLGDAIYDIKGLTHQAELNKFWDNKPKPNKTLKESFVKLLDSTIQIRGTYYCKSGLEDITNEAAFRIINDKVNKPLK</sequence>
<dbReference type="Proteomes" id="UP000000490">
    <property type="component" value="Chromosome"/>
</dbReference>
<protein>
    <submittedName>
        <fullName evidence="1">Capsular polysaccharide biosynthesis/export protein</fullName>
    </submittedName>
</protein>